<keyword evidence="2" id="KW-1185">Reference proteome</keyword>
<evidence type="ECO:0000313" key="2">
    <source>
        <dbReference type="Proteomes" id="UP000516148"/>
    </source>
</evidence>
<protein>
    <submittedName>
        <fullName evidence="1">Methyltransferase domain-containing protein</fullName>
    </submittedName>
</protein>
<dbReference type="AlphaFoldDB" id="A0A7H0LK14"/>
<gene>
    <name evidence="1" type="ORF">H3Z74_01845</name>
</gene>
<dbReference type="RefSeq" id="WP_187762324.1">
    <property type="nucleotide sequence ID" value="NZ_CP061038.1"/>
</dbReference>
<organism evidence="1 2">
    <name type="scientific">Sphingomonas alpina</name>
    <dbReference type="NCBI Taxonomy" id="653931"/>
    <lineage>
        <taxon>Bacteria</taxon>
        <taxon>Pseudomonadati</taxon>
        <taxon>Pseudomonadota</taxon>
        <taxon>Alphaproteobacteria</taxon>
        <taxon>Sphingomonadales</taxon>
        <taxon>Sphingomonadaceae</taxon>
        <taxon>Sphingomonas</taxon>
    </lineage>
</organism>
<dbReference type="Gene3D" id="2.70.160.11">
    <property type="entry name" value="Hnrnp arginine n-methyltransferase1"/>
    <property type="match status" value="1"/>
</dbReference>
<dbReference type="PANTHER" id="PTHR11006:SF4">
    <property type="entry name" value="PROTEIN ARGININE N-METHYLTRANSFERASE 7"/>
    <property type="match status" value="1"/>
</dbReference>
<keyword evidence="1" id="KW-0808">Transferase</keyword>
<dbReference type="InterPro" id="IPR025799">
    <property type="entry name" value="Arg_MeTrfase"/>
</dbReference>
<dbReference type="EMBL" id="CP061038">
    <property type="protein sequence ID" value="QNQ10017.1"/>
    <property type="molecule type" value="Genomic_DNA"/>
</dbReference>
<accession>A0A7H0LK14</accession>
<dbReference type="SUPFAM" id="SSF53335">
    <property type="entry name" value="S-adenosyl-L-methionine-dependent methyltransferases"/>
    <property type="match status" value="1"/>
</dbReference>
<dbReference type="GO" id="GO:0032259">
    <property type="term" value="P:methylation"/>
    <property type="evidence" value="ECO:0007669"/>
    <property type="project" value="UniProtKB-KW"/>
</dbReference>
<dbReference type="GO" id="GO:0016274">
    <property type="term" value="F:protein-arginine N-methyltransferase activity"/>
    <property type="evidence" value="ECO:0007669"/>
    <property type="project" value="InterPro"/>
</dbReference>
<dbReference type="KEGG" id="spap:H3Z74_01845"/>
<dbReference type="InterPro" id="IPR029063">
    <property type="entry name" value="SAM-dependent_MTases_sf"/>
</dbReference>
<dbReference type="GO" id="GO:0042054">
    <property type="term" value="F:histone methyltransferase activity"/>
    <property type="evidence" value="ECO:0007669"/>
    <property type="project" value="TreeGrafter"/>
</dbReference>
<evidence type="ECO:0000313" key="1">
    <source>
        <dbReference type="EMBL" id="QNQ10017.1"/>
    </source>
</evidence>
<keyword evidence="1" id="KW-0489">Methyltransferase</keyword>
<sequence length="349" mass="37630">MRNRAQDLLTLLPLVEGKPDAMIALARQFRGIDETARALDLATRALTLAPDDGEVRALAADLLSDGVPRWHFVIVRDRPRNDAYEAALRRAIVPGCKVLEIGTGTGLLAMMAARAGAHVVTCEADAAVAAAARDVIAANGLSDRIRVINKHSTTLDLVDLDGPADILVSEIVSNDLLSEGVLPAHEDAVPRLLRPGAAVIPARGRIRIALAEDSGSRSGRVDTASGFDLTPFNRLARPYREVPVASEHLALRSEPADLFDFDFASGGPWPDRRGSVPLGSTGGVVNGIVQWIALEMDDQGRYENRPATGTPSCWGAIFWPFERPVETVAGQIINVAARHETDRIRVWRD</sequence>
<name>A0A7H0LK14_9SPHN</name>
<dbReference type="Pfam" id="PF06325">
    <property type="entry name" value="PrmA"/>
    <property type="match status" value="1"/>
</dbReference>
<dbReference type="PANTHER" id="PTHR11006">
    <property type="entry name" value="PROTEIN ARGININE N-METHYLTRANSFERASE"/>
    <property type="match status" value="1"/>
</dbReference>
<proteinExistence type="predicted"/>
<dbReference type="Gene3D" id="3.40.50.150">
    <property type="entry name" value="Vaccinia Virus protein VP39"/>
    <property type="match status" value="1"/>
</dbReference>
<dbReference type="PROSITE" id="PS51678">
    <property type="entry name" value="SAM_MT_PRMT"/>
    <property type="match status" value="1"/>
</dbReference>
<reference evidence="1 2" key="1">
    <citation type="submission" date="2020-09" db="EMBL/GenBank/DDBJ databases">
        <title>Sphingomonas sp., a new species isolated from pork steak.</title>
        <authorList>
            <person name="Heidler von Heilborn D."/>
        </authorList>
    </citation>
    <scope>NUCLEOTIDE SEQUENCE [LARGE SCALE GENOMIC DNA]</scope>
    <source>
        <strain evidence="2">S8-3T</strain>
    </source>
</reference>
<dbReference type="Proteomes" id="UP000516148">
    <property type="component" value="Chromosome"/>
</dbReference>